<accession>A0A0F9SAI7</accession>
<dbReference type="EMBL" id="LAZR01000514">
    <property type="protein sequence ID" value="KKN65910.1"/>
    <property type="molecule type" value="Genomic_DNA"/>
</dbReference>
<name>A0A0F9SAI7_9ZZZZ</name>
<protein>
    <submittedName>
        <fullName evidence="1">Uncharacterized protein</fullName>
    </submittedName>
</protein>
<organism evidence="1">
    <name type="scientific">marine sediment metagenome</name>
    <dbReference type="NCBI Taxonomy" id="412755"/>
    <lineage>
        <taxon>unclassified sequences</taxon>
        <taxon>metagenomes</taxon>
        <taxon>ecological metagenomes</taxon>
    </lineage>
</organism>
<reference evidence="1" key="1">
    <citation type="journal article" date="2015" name="Nature">
        <title>Complex archaea that bridge the gap between prokaryotes and eukaryotes.</title>
        <authorList>
            <person name="Spang A."/>
            <person name="Saw J.H."/>
            <person name="Jorgensen S.L."/>
            <person name="Zaremba-Niedzwiedzka K."/>
            <person name="Martijn J."/>
            <person name="Lind A.E."/>
            <person name="van Eijk R."/>
            <person name="Schleper C."/>
            <person name="Guy L."/>
            <person name="Ettema T.J."/>
        </authorList>
    </citation>
    <scope>NUCLEOTIDE SEQUENCE</scope>
</reference>
<gene>
    <name evidence="1" type="ORF">LCGC14_0477270</name>
</gene>
<sequence length="572" mass="60460">MGKTYSEIIDDCETLLQDAGVDPSPPSANSVFATAELDSLMPSALSRISQFKPWQIKTTKSTVADTRDITLTTGDKWRLLGILKLEYLTAQDPPVYRNYTRFGDVISIKIDIRPPAVADIYFFWNKVHLLQKVLTTADTGGTLEVATAVGDVTIDVEALGTLTIEEMTTVAITGDSTVYYVTALATIATNKATLSIWPPITQVNALGAVVTLSLTGSTLDIPLEDYLARWLAAKACISKATKSYAQVNTAIATIALGVTAIAAVAARITQGIADIASGRVESAKISAILDTANVEIDKIGARLTQATTDVAAGRTEADKIPAIITLAQTAIATVAARVTQALTDIASARTAIALGVTAISEAKTDIDLAVTEVTLGKTALASGSPLINTIPVGGGAAEYMGQAASDVGVAQGFVLSGQGLLQKSSADFNNANVDLGTAAREVDAGMAKTREAQASLEQANTDMGANRTYIDQTVAQLRVAQGYFQESQGYVMEANTRLSTNASYLQSASGELRAGSNKVEEAIVNMRLVSSRLQVSQGGLRYEEWGRRELAQVEAELRAYGGYPTSQRFPRD</sequence>
<comment type="caution">
    <text evidence="1">The sequence shown here is derived from an EMBL/GenBank/DDBJ whole genome shotgun (WGS) entry which is preliminary data.</text>
</comment>
<proteinExistence type="predicted"/>
<dbReference type="AlphaFoldDB" id="A0A0F9SAI7"/>
<evidence type="ECO:0000313" key="1">
    <source>
        <dbReference type="EMBL" id="KKN65910.1"/>
    </source>
</evidence>